<reference evidence="13 14" key="2">
    <citation type="submission" date="2020-05" db="EMBL/GenBank/DDBJ databases">
        <title>Draft genome sequence of Desulfovibrio sp. strainFSS-1.</title>
        <authorList>
            <person name="Shimoshige H."/>
            <person name="Kobayashi H."/>
            <person name="Maekawa T."/>
        </authorList>
    </citation>
    <scope>NUCLEOTIDE SEQUENCE [LARGE SCALE GENOMIC DNA]</scope>
    <source>
        <strain evidence="13 14">SIID29052-01</strain>
    </source>
</reference>
<dbReference type="InterPro" id="IPR025980">
    <property type="entry name" value="ATP-Sase_PUA-like_dom"/>
</dbReference>
<keyword evidence="14" id="KW-1185">Reference proteome</keyword>
<evidence type="ECO:0000256" key="3">
    <source>
        <dbReference type="ARBA" id="ARBA00022679"/>
    </source>
</evidence>
<dbReference type="SUPFAM" id="SSF88697">
    <property type="entry name" value="PUA domain-like"/>
    <property type="match status" value="1"/>
</dbReference>
<feature type="domain" description="ATP-sulfurylase PUA-like" evidence="12">
    <location>
        <begin position="6"/>
        <end position="179"/>
    </location>
</feature>
<dbReference type="InterPro" id="IPR002650">
    <property type="entry name" value="Sulphate_adenylyltransferase"/>
</dbReference>
<evidence type="ECO:0000256" key="7">
    <source>
        <dbReference type="ARBA" id="ARBA00031812"/>
    </source>
</evidence>
<dbReference type="Proteomes" id="UP000494245">
    <property type="component" value="Unassembled WGS sequence"/>
</dbReference>
<proteinExistence type="inferred from homology"/>
<dbReference type="Gene3D" id="3.10.400.10">
    <property type="entry name" value="Sulfate adenylyltransferase"/>
    <property type="match status" value="1"/>
</dbReference>
<dbReference type="GO" id="GO:0005524">
    <property type="term" value="F:ATP binding"/>
    <property type="evidence" value="ECO:0007669"/>
    <property type="project" value="UniProtKB-KW"/>
</dbReference>
<dbReference type="PANTHER" id="PTHR43509">
    <property type="match status" value="1"/>
</dbReference>
<comment type="catalytic activity">
    <reaction evidence="10">
        <text>sulfate + ATP + H(+) = adenosine 5'-phosphosulfate + diphosphate</text>
        <dbReference type="Rhea" id="RHEA:18133"/>
        <dbReference type="ChEBI" id="CHEBI:15378"/>
        <dbReference type="ChEBI" id="CHEBI:16189"/>
        <dbReference type="ChEBI" id="CHEBI:30616"/>
        <dbReference type="ChEBI" id="CHEBI:33019"/>
        <dbReference type="ChEBI" id="CHEBI:58243"/>
        <dbReference type="EC" id="2.7.7.4"/>
    </reaction>
</comment>
<dbReference type="CDD" id="cd00517">
    <property type="entry name" value="ATPS"/>
    <property type="match status" value="1"/>
</dbReference>
<gene>
    <name evidence="13" type="primary">sat</name>
    <name evidence="13" type="ORF">NNJEOMEG_01965</name>
</gene>
<dbReference type="GO" id="GO:0004781">
    <property type="term" value="F:sulfate adenylyltransferase (ATP) activity"/>
    <property type="evidence" value="ECO:0007669"/>
    <property type="project" value="UniProtKB-EC"/>
</dbReference>
<keyword evidence="4 13" id="KW-0548">Nucleotidyltransferase</keyword>
<evidence type="ECO:0000313" key="13">
    <source>
        <dbReference type="EMBL" id="GFK94126.1"/>
    </source>
</evidence>
<dbReference type="NCBIfam" id="NF003166">
    <property type="entry name" value="PRK04149.1"/>
    <property type="match status" value="1"/>
</dbReference>
<name>A0A6V8LWE0_9BACT</name>
<dbReference type="InterPro" id="IPR015947">
    <property type="entry name" value="PUA-like_sf"/>
</dbReference>
<evidence type="ECO:0000256" key="8">
    <source>
        <dbReference type="ARBA" id="ARBA00037980"/>
    </source>
</evidence>
<dbReference type="SUPFAM" id="SSF52374">
    <property type="entry name" value="Nucleotidylyl transferase"/>
    <property type="match status" value="1"/>
</dbReference>
<dbReference type="Pfam" id="PF14306">
    <property type="entry name" value="PUA_2"/>
    <property type="match status" value="1"/>
</dbReference>
<keyword evidence="3 13" id="KW-0808">Transferase</keyword>
<evidence type="ECO:0000256" key="6">
    <source>
        <dbReference type="ARBA" id="ARBA00022840"/>
    </source>
</evidence>
<dbReference type="RefSeq" id="WP_173083909.1">
    <property type="nucleotide sequence ID" value="NZ_BLTE01000008.1"/>
</dbReference>
<dbReference type="EC" id="2.7.7.4" evidence="2"/>
<evidence type="ECO:0000256" key="1">
    <source>
        <dbReference type="ARBA" id="ARBA00005048"/>
    </source>
</evidence>
<reference evidence="13 14" key="1">
    <citation type="submission" date="2020-04" db="EMBL/GenBank/DDBJ databases">
        <authorList>
            <consortium name="Desulfovibrio sp. FSS-1 genome sequencing consortium"/>
            <person name="Shimoshige H."/>
            <person name="Kobayashi H."/>
            <person name="Maekawa T."/>
        </authorList>
    </citation>
    <scope>NUCLEOTIDE SEQUENCE [LARGE SCALE GENOMIC DNA]</scope>
    <source>
        <strain evidence="13 14">SIID29052-01</strain>
    </source>
</reference>
<protein>
    <recommendedName>
        <fullName evidence="2">sulfate adenylyltransferase</fullName>
        <ecNumber evidence="2">2.7.7.4</ecNumber>
    </recommendedName>
    <alternativeName>
        <fullName evidence="9">ATP-sulfurylase</fullName>
    </alternativeName>
    <alternativeName>
        <fullName evidence="7">Sulfate adenylate transferase</fullName>
    </alternativeName>
</protein>
<dbReference type="PANTHER" id="PTHR43509:SF1">
    <property type="entry name" value="SULFATE ADENYLYLTRANSFERASE"/>
    <property type="match status" value="1"/>
</dbReference>
<organism evidence="13 14">
    <name type="scientific">Fundidesulfovibrio magnetotacticus</name>
    <dbReference type="NCBI Taxonomy" id="2730080"/>
    <lineage>
        <taxon>Bacteria</taxon>
        <taxon>Pseudomonadati</taxon>
        <taxon>Thermodesulfobacteriota</taxon>
        <taxon>Desulfovibrionia</taxon>
        <taxon>Desulfovibrionales</taxon>
        <taxon>Desulfovibrionaceae</taxon>
        <taxon>Fundidesulfovibrio</taxon>
    </lineage>
</organism>
<keyword evidence="5" id="KW-0547">Nucleotide-binding</keyword>
<evidence type="ECO:0000256" key="5">
    <source>
        <dbReference type="ARBA" id="ARBA00022741"/>
    </source>
</evidence>
<evidence type="ECO:0000256" key="4">
    <source>
        <dbReference type="ARBA" id="ARBA00022695"/>
    </source>
</evidence>
<evidence type="ECO:0000259" key="12">
    <source>
        <dbReference type="Pfam" id="PF14306"/>
    </source>
</evidence>
<dbReference type="EMBL" id="BLTE01000008">
    <property type="protein sequence ID" value="GFK94126.1"/>
    <property type="molecule type" value="Genomic_DNA"/>
</dbReference>
<dbReference type="Pfam" id="PF01747">
    <property type="entry name" value="ATP-sulfurylase"/>
    <property type="match status" value="1"/>
</dbReference>
<evidence type="ECO:0000256" key="2">
    <source>
        <dbReference type="ARBA" id="ARBA00012391"/>
    </source>
</evidence>
<keyword evidence="6" id="KW-0067">ATP-binding</keyword>
<accession>A0A6V8LWE0</accession>
<comment type="caution">
    <text evidence="13">The sequence shown here is derived from an EMBL/GenBank/DDBJ whole genome shotgun (WGS) entry which is preliminary data.</text>
</comment>
<dbReference type="InterPro" id="IPR014729">
    <property type="entry name" value="Rossmann-like_a/b/a_fold"/>
</dbReference>
<evidence type="ECO:0000313" key="14">
    <source>
        <dbReference type="Proteomes" id="UP000494245"/>
    </source>
</evidence>
<dbReference type="AlphaFoldDB" id="A0A6V8LWE0"/>
<sequence length="437" mass="48371">MSRLVPPHGGKGLTICLLEGAERAEALKKAATLKKVVISPREKGDLIMMGIGGFSPITYFMGKADWKSVCEKMTLTDGTFWPVPVTCSVSAEDAAAINVGQEIALESVEGEMMAIMTVTEKYTLTEDEKKWECYQVFKGAGPDSADDVFWETALKDHPGVQMVMGQKPVSLAGPVKVLSEAEYPTKYKGVYKRPAELRAEMDAKGWGKVAALQLRNPMHRSHEFLAKIAVEVCDGVVIHSLIGNLKPGDIPAEVRVRAIDTLVEHYFVKDHVIQAGYPLDMRYAGPREGLLHATFRQNFGINQMIIGRDHAGVGDFYGMFEAQEIFKRIPYATPEAACAVEPGKALLCENMNIDWTFYCFKCDGMASLRTCPHAKEDRVILSGTKLRKMLSEGEAIPDHFGRDECLAILREYYEGLTEKVEVKMQRAASGEHAAQKK</sequence>
<dbReference type="Gene3D" id="3.40.50.620">
    <property type="entry name" value="HUPs"/>
    <property type="match status" value="1"/>
</dbReference>
<comment type="similarity">
    <text evidence="8">Belongs to the sulfate adenylyltransferase family.</text>
</comment>
<comment type="pathway">
    <text evidence="1">Sulfur metabolism; hydrogen sulfide biosynthesis; sulfite from sulfate: step 1/3.</text>
</comment>
<evidence type="ECO:0000256" key="10">
    <source>
        <dbReference type="ARBA" id="ARBA00049370"/>
    </source>
</evidence>
<evidence type="ECO:0000256" key="9">
    <source>
        <dbReference type="ARBA" id="ARBA00041598"/>
    </source>
</evidence>
<dbReference type="InterPro" id="IPR024951">
    <property type="entry name" value="Sulfurylase_cat_dom"/>
</dbReference>
<dbReference type="GO" id="GO:0000103">
    <property type="term" value="P:sulfate assimilation"/>
    <property type="evidence" value="ECO:0007669"/>
    <property type="project" value="InterPro"/>
</dbReference>
<feature type="domain" description="Sulphate adenylyltransferase catalytic" evidence="11">
    <location>
        <begin position="190"/>
        <end position="412"/>
    </location>
</feature>
<dbReference type="NCBIfam" id="TIGR00339">
    <property type="entry name" value="sopT"/>
    <property type="match status" value="1"/>
</dbReference>
<evidence type="ECO:0000259" key="11">
    <source>
        <dbReference type="Pfam" id="PF01747"/>
    </source>
</evidence>